<evidence type="ECO:0000256" key="1">
    <source>
        <dbReference type="ARBA" id="ARBA00004123"/>
    </source>
</evidence>
<dbReference type="Proteomes" id="UP001161017">
    <property type="component" value="Unassembled WGS sequence"/>
</dbReference>
<keyword evidence="5" id="KW-0539">Nucleus</keyword>
<dbReference type="InterPro" id="IPR015943">
    <property type="entry name" value="WD40/YVTN_repeat-like_dom_sf"/>
</dbReference>
<evidence type="ECO:0000256" key="4">
    <source>
        <dbReference type="ARBA" id="ARBA00022737"/>
    </source>
</evidence>
<dbReference type="GO" id="GO:0005829">
    <property type="term" value="C:cytosol"/>
    <property type="evidence" value="ECO:0007669"/>
    <property type="project" value="TreeGrafter"/>
</dbReference>
<evidence type="ECO:0000256" key="5">
    <source>
        <dbReference type="ARBA" id="ARBA00023242"/>
    </source>
</evidence>
<dbReference type="GO" id="GO:0005634">
    <property type="term" value="C:nucleus"/>
    <property type="evidence" value="ECO:0007669"/>
    <property type="project" value="UniProtKB-SubCell"/>
</dbReference>
<evidence type="ECO:0000256" key="3">
    <source>
        <dbReference type="ARBA" id="ARBA00022694"/>
    </source>
</evidence>
<dbReference type="InterPro" id="IPR028884">
    <property type="entry name" value="Trm82"/>
</dbReference>
<feature type="region of interest" description="Disordered" evidence="6">
    <location>
        <begin position="49"/>
        <end position="100"/>
    </location>
</feature>
<comment type="caution">
    <text evidence="7">The sequence shown here is derived from an EMBL/GenBank/DDBJ whole genome shotgun (WGS) entry which is preliminary data.</text>
</comment>
<evidence type="ECO:0000256" key="6">
    <source>
        <dbReference type="SAM" id="MobiDB-lite"/>
    </source>
</evidence>
<keyword evidence="2" id="KW-0853">WD repeat</keyword>
<dbReference type="GO" id="GO:0036265">
    <property type="term" value="P:RNA (guanine-N7)-methylation"/>
    <property type="evidence" value="ECO:0007669"/>
    <property type="project" value="InterPro"/>
</dbReference>
<protein>
    <submittedName>
        <fullName evidence="7">tRNA (Guanine-N(7)-)-methyltransferase non-catalytic subunit trm82</fullName>
    </submittedName>
</protein>
<comment type="subcellular location">
    <subcellularLocation>
        <location evidence="1">Nucleus</location>
    </subcellularLocation>
</comment>
<dbReference type="GO" id="GO:0006400">
    <property type="term" value="P:tRNA modification"/>
    <property type="evidence" value="ECO:0007669"/>
    <property type="project" value="TreeGrafter"/>
</dbReference>
<feature type="compositionally biased region" description="Low complexity" evidence="6">
    <location>
        <begin position="59"/>
        <end position="70"/>
    </location>
</feature>
<dbReference type="Gene3D" id="2.130.10.10">
    <property type="entry name" value="YVTN repeat-like/Quinoprotein amine dehydrogenase"/>
    <property type="match status" value="1"/>
</dbReference>
<dbReference type="PANTHER" id="PTHR16288:SF0">
    <property type="entry name" value="TRNA (GUANINE-N(7)-)-METHYLTRANSFERASE NON-CATALYTIC SUBUNIT WDR4"/>
    <property type="match status" value="1"/>
</dbReference>
<keyword evidence="8" id="KW-1185">Reference proteome</keyword>
<dbReference type="AlphaFoldDB" id="A0AA43QKR8"/>
<keyword evidence="3" id="KW-0819">tRNA processing</keyword>
<evidence type="ECO:0000256" key="2">
    <source>
        <dbReference type="ARBA" id="ARBA00022574"/>
    </source>
</evidence>
<dbReference type="EMBL" id="JAPUFD010000007">
    <property type="protein sequence ID" value="MDI1488308.1"/>
    <property type="molecule type" value="Genomic_DNA"/>
</dbReference>
<gene>
    <name evidence="7" type="primary">TRM82</name>
    <name evidence="7" type="ORF">OHK93_007582</name>
</gene>
<sequence length="381" mass="41374">MSANGSLTQLSESISLTPDEYNVLCADKFGDVYALPLLGLASEQKRPNSPLLDAASGQAEPAEPVEPFVPSASSLTVHTKRNRNALTQQQKMTKKKPQKAPTTFEHQLLLGHVSLLTDVVCISLKSPAGSTRSYILTADRDEHIRVSRGIPQSHIIEGYCLGHTQFVSQLCLIKSQPDLLVSGGGDDFLLCWDWTNCKVRSRVDLKSHVTNFIKKGISQQLVDQPNDLKKQTNNDAGKVANHVAVSRIVSLDLQVSMSHEVLSKVLVAIEGSYITRGNVIDMAVIANQHRIIYSMDCIHTPFSTVVINDSDAQDAAPVIGGISFSSKTPVDEDLVAVMDVCAKQSTITTPESAAKGKTLRDLLYGLESLRKRGADGDTDEI</sequence>
<accession>A0AA43QKR8</accession>
<organism evidence="7 8">
    <name type="scientific">Ramalina farinacea</name>
    <dbReference type="NCBI Taxonomy" id="258253"/>
    <lineage>
        <taxon>Eukaryota</taxon>
        <taxon>Fungi</taxon>
        <taxon>Dikarya</taxon>
        <taxon>Ascomycota</taxon>
        <taxon>Pezizomycotina</taxon>
        <taxon>Lecanoromycetes</taxon>
        <taxon>OSLEUM clade</taxon>
        <taxon>Lecanoromycetidae</taxon>
        <taxon>Lecanorales</taxon>
        <taxon>Lecanorineae</taxon>
        <taxon>Ramalinaceae</taxon>
        <taxon>Ramalina</taxon>
    </lineage>
</organism>
<dbReference type="GO" id="GO:0043527">
    <property type="term" value="C:tRNA methyltransferase complex"/>
    <property type="evidence" value="ECO:0007669"/>
    <property type="project" value="TreeGrafter"/>
</dbReference>
<name>A0AA43QKR8_9LECA</name>
<dbReference type="SUPFAM" id="SSF50978">
    <property type="entry name" value="WD40 repeat-like"/>
    <property type="match status" value="1"/>
</dbReference>
<proteinExistence type="predicted"/>
<evidence type="ECO:0000313" key="8">
    <source>
        <dbReference type="Proteomes" id="UP001161017"/>
    </source>
</evidence>
<reference evidence="7" key="1">
    <citation type="journal article" date="2023" name="Genome Biol. Evol.">
        <title>First Whole Genome Sequence and Flow Cytometry Genome Size Data for the Lichen-Forming Fungus Ramalina farinacea (Ascomycota).</title>
        <authorList>
            <person name="Llewellyn T."/>
            <person name="Mian S."/>
            <person name="Hill R."/>
            <person name="Leitch I.J."/>
            <person name="Gaya E."/>
        </authorList>
    </citation>
    <scope>NUCLEOTIDE SEQUENCE</scope>
    <source>
        <strain evidence="7">LIQ254RAFAR</strain>
    </source>
</reference>
<dbReference type="PANTHER" id="PTHR16288">
    <property type="entry name" value="WD40 REPEAT PROTEIN 4"/>
    <property type="match status" value="1"/>
</dbReference>
<keyword evidence="4" id="KW-0677">Repeat</keyword>
<evidence type="ECO:0000313" key="7">
    <source>
        <dbReference type="EMBL" id="MDI1488308.1"/>
    </source>
</evidence>
<dbReference type="InterPro" id="IPR036322">
    <property type="entry name" value="WD40_repeat_dom_sf"/>
</dbReference>